<dbReference type="InterPro" id="IPR009078">
    <property type="entry name" value="Ferritin-like_SF"/>
</dbReference>
<proteinExistence type="predicted"/>
<feature type="domain" description="Rhodanese" evidence="1">
    <location>
        <begin position="17"/>
        <end position="101"/>
    </location>
</feature>
<name>A0A1T4WK62_9BACT</name>
<dbReference type="EMBL" id="FUYC01000003">
    <property type="protein sequence ID" value="SKA77720.1"/>
    <property type="molecule type" value="Genomic_DNA"/>
</dbReference>
<dbReference type="AlphaFoldDB" id="A0A1T4WK62"/>
<dbReference type="Gene3D" id="3.40.250.10">
    <property type="entry name" value="Rhodanese-like domain"/>
    <property type="match status" value="1"/>
</dbReference>
<dbReference type="InterPro" id="IPR050229">
    <property type="entry name" value="GlpE_sulfurtransferase"/>
</dbReference>
<dbReference type="OrthoDB" id="285281at2"/>
<dbReference type="SMART" id="SM00450">
    <property type="entry name" value="RHOD"/>
    <property type="match status" value="1"/>
</dbReference>
<dbReference type="Gene3D" id="1.20.1260.10">
    <property type="match status" value="1"/>
</dbReference>
<dbReference type="PROSITE" id="PS00380">
    <property type="entry name" value="RHODANESE_1"/>
    <property type="match status" value="1"/>
</dbReference>
<dbReference type="InterPro" id="IPR001307">
    <property type="entry name" value="Thiosulphate_STrfase_CS"/>
</dbReference>
<dbReference type="SUPFAM" id="SSF47240">
    <property type="entry name" value="Ferritin-like"/>
    <property type="match status" value="1"/>
</dbReference>
<dbReference type="InterPro" id="IPR012347">
    <property type="entry name" value="Ferritin-like"/>
</dbReference>
<keyword evidence="3" id="KW-1185">Reference proteome</keyword>
<accession>A0A1T4WK62</accession>
<dbReference type="RefSeq" id="WP_159447140.1">
    <property type="nucleotide sequence ID" value="NZ_FUYC01000003.1"/>
</dbReference>
<organism evidence="2 3">
    <name type="scientific">Paucidesulfovibrio gracilis DSM 16080</name>
    <dbReference type="NCBI Taxonomy" id="1121449"/>
    <lineage>
        <taxon>Bacteria</taxon>
        <taxon>Pseudomonadati</taxon>
        <taxon>Thermodesulfobacteriota</taxon>
        <taxon>Desulfovibrionia</taxon>
        <taxon>Desulfovibrionales</taxon>
        <taxon>Desulfovibrionaceae</taxon>
        <taxon>Paucidesulfovibrio</taxon>
    </lineage>
</organism>
<reference evidence="2 3" key="1">
    <citation type="submission" date="2017-02" db="EMBL/GenBank/DDBJ databases">
        <authorList>
            <person name="Peterson S.W."/>
        </authorList>
    </citation>
    <scope>NUCLEOTIDE SEQUENCE [LARGE SCALE GENOMIC DNA]</scope>
    <source>
        <strain evidence="2 3">DSM 16080</strain>
    </source>
</reference>
<dbReference type="SUPFAM" id="SSF52821">
    <property type="entry name" value="Rhodanese/Cell cycle control phosphatase"/>
    <property type="match status" value="1"/>
</dbReference>
<protein>
    <submittedName>
        <fullName evidence="2">Rhodanese-related sulfurtransferase</fullName>
    </submittedName>
</protein>
<dbReference type="Pfam" id="PF00581">
    <property type="entry name" value="Rhodanese"/>
    <property type="match status" value="1"/>
</dbReference>
<dbReference type="STRING" id="1121449.SAMN02745704_01030"/>
<keyword evidence="2" id="KW-0808">Transferase</keyword>
<sequence length="276" mass="30585">MKHLDPDTARTLLAKGHPGDFEVLDVRQEWEYSEMHVPGARLIPLPQLADKIRELDPDRPLIVYCRSGARSHSAAQYLEGHGFSDVSNLQGGIMAWQGETAEGAWQLGLDLLSSLGDLADVFSAAYNMEFCLADFYSRLADQSSQEAVRKLFHELAGFEDKHMNAIYALYRRSVEPALDRASFAARTMHSIGEGGVAPQWFLHDEQRILNSVSGGCELAMSIEAQALDFYSRCAQHAETGEQASVFFRLAKEEQSHLRMIGRFFDAAAKDGSAVAS</sequence>
<dbReference type="PANTHER" id="PTHR43031:SF1">
    <property type="entry name" value="PYRIDINE NUCLEOTIDE-DISULPHIDE OXIDOREDUCTASE"/>
    <property type="match status" value="1"/>
</dbReference>
<evidence type="ECO:0000313" key="2">
    <source>
        <dbReference type="EMBL" id="SKA77720.1"/>
    </source>
</evidence>
<evidence type="ECO:0000259" key="1">
    <source>
        <dbReference type="PROSITE" id="PS50206"/>
    </source>
</evidence>
<dbReference type="GO" id="GO:0004792">
    <property type="term" value="F:thiosulfate-cyanide sulfurtransferase activity"/>
    <property type="evidence" value="ECO:0007669"/>
    <property type="project" value="InterPro"/>
</dbReference>
<gene>
    <name evidence="2" type="ORF">SAMN02745704_01030</name>
</gene>
<dbReference type="InterPro" id="IPR036873">
    <property type="entry name" value="Rhodanese-like_dom_sf"/>
</dbReference>
<dbReference type="CDD" id="cd01045">
    <property type="entry name" value="Ferritin_like_AB"/>
    <property type="match status" value="1"/>
</dbReference>
<dbReference type="PROSITE" id="PS50206">
    <property type="entry name" value="RHODANESE_3"/>
    <property type="match status" value="1"/>
</dbReference>
<dbReference type="InterPro" id="IPR001763">
    <property type="entry name" value="Rhodanese-like_dom"/>
</dbReference>
<dbReference type="Proteomes" id="UP000190027">
    <property type="component" value="Unassembled WGS sequence"/>
</dbReference>
<dbReference type="PANTHER" id="PTHR43031">
    <property type="entry name" value="FAD-DEPENDENT OXIDOREDUCTASE"/>
    <property type="match status" value="1"/>
</dbReference>
<dbReference type="CDD" id="cd00158">
    <property type="entry name" value="RHOD"/>
    <property type="match status" value="1"/>
</dbReference>
<evidence type="ECO:0000313" key="3">
    <source>
        <dbReference type="Proteomes" id="UP000190027"/>
    </source>
</evidence>